<name>A0A919PNJ5_9ACTN</name>
<evidence type="ECO:0000259" key="1">
    <source>
        <dbReference type="Pfam" id="PF13472"/>
    </source>
</evidence>
<dbReference type="Proteomes" id="UP000660611">
    <property type="component" value="Unassembled WGS sequence"/>
</dbReference>
<keyword evidence="3" id="KW-1185">Reference proteome</keyword>
<organism evidence="2 3">
    <name type="scientific">Dactylosporangium siamense</name>
    <dbReference type="NCBI Taxonomy" id="685454"/>
    <lineage>
        <taxon>Bacteria</taxon>
        <taxon>Bacillati</taxon>
        <taxon>Actinomycetota</taxon>
        <taxon>Actinomycetes</taxon>
        <taxon>Micromonosporales</taxon>
        <taxon>Micromonosporaceae</taxon>
        <taxon>Dactylosporangium</taxon>
    </lineage>
</organism>
<dbReference type="InterPro" id="IPR036514">
    <property type="entry name" value="SGNH_hydro_sf"/>
</dbReference>
<dbReference type="CDD" id="cd00229">
    <property type="entry name" value="SGNH_hydrolase"/>
    <property type="match status" value="1"/>
</dbReference>
<sequence>MPPQAQRPSIEPMNRPLTRLLAVALTVAAVTVATPGVAIARPPLRYHLALGDSLPYGFTTAGALAGLPPSAFTGFTDLVSRVAGLKTVNYSCPGETTGTFITGPCGWRAAGFRLHDDYPGSQLAAAEAFLAHHQPTLITVTLWGNDIRLFLQSCPDIQCVLERAPAEIAALAGRLQQALTRLRQAAPGARIVLVGAFTAQLTDLAAADRLIAALNAAMATVGAAVGARFADPSPVFNPPGDVAVRRRVLCRLTLICTENDSHPSAAGHRALAAVVLVNGGRR</sequence>
<dbReference type="EMBL" id="BONQ01000094">
    <property type="protein sequence ID" value="GIG48030.1"/>
    <property type="molecule type" value="Genomic_DNA"/>
</dbReference>
<accession>A0A919PNJ5</accession>
<dbReference type="Gene3D" id="3.40.50.1110">
    <property type="entry name" value="SGNH hydrolase"/>
    <property type="match status" value="1"/>
</dbReference>
<dbReference type="InterPro" id="IPR013830">
    <property type="entry name" value="SGNH_hydro"/>
</dbReference>
<dbReference type="AlphaFoldDB" id="A0A919PNJ5"/>
<feature type="domain" description="SGNH hydrolase-type esterase" evidence="1">
    <location>
        <begin position="49"/>
        <end position="270"/>
    </location>
</feature>
<protein>
    <recommendedName>
        <fullName evidence="1">SGNH hydrolase-type esterase domain-containing protein</fullName>
    </recommendedName>
</protein>
<evidence type="ECO:0000313" key="2">
    <source>
        <dbReference type="EMBL" id="GIG48030.1"/>
    </source>
</evidence>
<reference evidence="2" key="1">
    <citation type="submission" date="2021-01" db="EMBL/GenBank/DDBJ databases">
        <title>Whole genome shotgun sequence of Dactylosporangium siamense NBRC 106093.</title>
        <authorList>
            <person name="Komaki H."/>
            <person name="Tamura T."/>
        </authorList>
    </citation>
    <scope>NUCLEOTIDE SEQUENCE</scope>
    <source>
        <strain evidence="2">NBRC 106093</strain>
    </source>
</reference>
<evidence type="ECO:0000313" key="3">
    <source>
        <dbReference type="Proteomes" id="UP000660611"/>
    </source>
</evidence>
<comment type="caution">
    <text evidence="2">The sequence shown here is derived from an EMBL/GenBank/DDBJ whole genome shotgun (WGS) entry which is preliminary data.</text>
</comment>
<gene>
    <name evidence="2" type="ORF">Dsi01nite_060710</name>
</gene>
<dbReference type="Pfam" id="PF13472">
    <property type="entry name" value="Lipase_GDSL_2"/>
    <property type="match status" value="1"/>
</dbReference>
<proteinExistence type="predicted"/>
<dbReference type="SUPFAM" id="SSF52266">
    <property type="entry name" value="SGNH hydrolase"/>
    <property type="match status" value="1"/>
</dbReference>